<gene>
    <name evidence="5" type="ORF">CAQU_07035</name>
</gene>
<evidence type="ECO:0000313" key="5">
    <source>
        <dbReference type="EMBL" id="APT84865.1"/>
    </source>
</evidence>
<proteinExistence type="predicted"/>
<dbReference type="EMBL" id="CP009245">
    <property type="protein sequence ID" value="APT84865.1"/>
    <property type="molecule type" value="Genomic_DNA"/>
</dbReference>
<dbReference type="InterPro" id="IPR029000">
    <property type="entry name" value="Cyclophilin-like_dom_sf"/>
</dbReference>
<dbReference type="Proteomes" id="UP000185478">
    <property type="component" value="Chromosome"/>
</dbReference>
<sequence length="280" mass="29587">MSNNSQRLDEAMKKLDSELKRRDRAEKAKPLSVALAALAVIVVIAGGIWFAATRGGDDASTEAAASSTENTPTYTPLKTSLDTPLPETVSCEYPDSGQAARPVSKPKTENVPTTGDVTVTLNTNDGPIPMKLDRSVSPCTVNAIEHLAKEKYYDNTQCHRITTSGIHVLQCGDPSAQGTGGPGFSFKDEFPVNDPKQNNGQPIEYPRGSIAMANSGPDTNGSQFFLNYAESPLPASYTYFGQVTDEGLKTLDTIASRGAAEGASDGKPAQDVIIATATVS</sequence>
<dbReference type="STRING" id="1431546.CAQU_07035"/>
<keyword evidence="3" id="KW-1133">Transmembrane helix</keyword>
<dbReference type="PROSITE" id="PS50072">
    <property type="entry name" value="CSA_PPIASE_2"/>
    <property type="match status" value="1"/>
</dbReference>
<dbReference type="AlphaFoldDB" id="A0A1L7CGB6"/>
<dbReference type="KEGG" id="caqu:CAQU_07035"/>
<reference evidence="5 6" key="1">
    <citation type="submission" date="2014-08" db="EMBL/GenBank/DDBJ databases">
        <title>Complete genome sequence of Corynebacterium aquilae S-613T(T) (=DSM 44791(T)), isolated from the choana of a healthy golden eagle.</title>
        <authorList>
            <person name="Ruckert C."/>
            <person name="Albersmeier A."/>
            <person name="Winkler A."/>
            <person name="Kalinowski J."/>
        </authorList>
    </citation>
    <scope>NUCLEOTIDE SEQUENCE [LARGE SCALE GENOMIC DNA]</scope>
    <source>
        <strain evidence="5 6">S-613</strain>
    </source>
</reference>
<dbReference type="GO" id="GO:0003755">
    <property type="term" value="F:peptidyl-prolyl cis-trans isomerase activity"/>
    <property type="evidence" value="ECO:0007669"/>
    <property type="project" value="InterPro"/>
</dbReference>
<evidence type="ECO:0000313" key="6">
    <source>
        <dbReference type="Proteomes" id="UP000185478"/>
    </source>
</evidence>
<organism evidence="5 6">
    <name type="scientific">Corynebacterium aquilae DSM 44791</name>
    <dbReference type="NCBI Taxonomy" id="1431546"/>
    <lineage>
        <taxon>Bacteria</taxon>
        <taxon>Bacillati</taxon>
        <taxon>Actinomycetota</taxon>
        <taxon>Actinomycetes</taxon>
        <taxon>Mycobacteriales</taxon>
        <taxon>Corynebacteriaceae</taxon>
        <taxon>Corynebacterium</taxon>
    </lineage>
</organism>
<dbReference type="RefSeq" id="WP_075726374.1">
    <property type="nucleotide sequence ID" value="NZ_CP009245.1"/>
</dbReference>
<feature type="transmembrane region" description="Helical" evidence="3">
    <location>
        <begin position="31"/>
        <end position="52"/>
    </location>
</feature>
<evidence type="ECO:0000256" key="1">
    <source>
        <dbReference type="ARBA" id="ARBA00002388"/>
    </source>
</evidence>
<dbReference type="Pfam" id="PF00160">
    <property type="entry name" value="Pro_isomerase"/>
    <property type="match status" value="1"/>
</dbReference>
<dbReference type="PANTHER" id="PTHR45625">
    <property type="entry name" value="PEPTIDYL-PROLYL CIS-TRANS ISOMERASE-RELATED"/>
    <property type="match status" value="1"/>
</dbReference>
<name>A0A1L7CGB6_9CORY</name>
<dbReference type="InterPro" id="IPR002130">
    <property type="entry name" value="Cyclophilin-type_PPIase_dom"/>
</dbReference>
<keyword evidence="6" id="KW-1185">Reference proteome</keyword>
<keyword evidence="3" id="KW-0812">Transmembrane</keyword>
<protein>
    <submittedName>
        <fullName evidence="5">Isomerase</fullName>
    </submittedName>
</protein>
<feature type="domain" description="PPIase cyclophilin-type" evidence="4">
    <location>
        <begin position="126"/>
        <end position="279"/>
    </location>
</feature>
<keyword evidence="3" id="KW-0472">Membrane</keyword>
<dbReference type="PANTHER" id="PTHR45625:SF3">
    <property type="entry name" value="PEPTIDYL-PROLYL CIS-TRANS ISOMERASE B-RELATED"/>
    <property type="match status" value="1"/>
</dbReference>
<dbReference type="CDD" id="cd00317">
    <property type="entry name" value="cyclophilin"/>
    <property type="match status" value="1"/>
</dbReference>
<comment type="function">
    <text evidence="1">PPIases accelerate the folding of proteins. It catalyzes the cis-trans isomerization of proline imidic peptide bonds in oligopeptides.</text>
</comment>
<evidence type="ECO:0000256" key="2">
    <source>
        <dbReference type="SAM" id="MobiDB-lite"/>
    </source>
</evidence>
<dbReference type="Gene3D" id="2.40.100.10">
    <property type="entry name" value="Cyclophilin-like"/>
    <property type="match status" value="1"/>
</dbReference>
<evidence type="ECO:0000256" key="3">
    <source>
        <dbReference type="SAM" id="Phobius"/>
    </source>
</evidence>
<dbReference type="OrthoDB" id="5507614at2"/>
<evidence type="ECO:0000259" key="4">
    <source>
        <dbReference type="PROSITE" id="PS50072"/>
    </source>
</evidence>
<feature type="region of interest" description="Disordered" evidence="2">
    <location>
        <begin position="93"/>
        <end position="117"/>
    </location>
</feature>
<dbReference type="SUPFAM" id="SSF50891">
    <property type="entry name" value="Cyclophilin-like"/>
    <property type="match status" value="1"/>
</dbReference>
<accession>A0A1L7CGB6</accession>
<dbReference type="InterPro" id="IPR044666">
    <property type="entry name" value="Cyclophilin_A-like"/>
</dbReference>
<keyword evidence="5" id="KW-0413">Isomerase</keyword>